<evidence type="ECO:0000313" key="1">
    <source>
        <dbReference type="EMBL" id="VAW13258.1"/>
    </source>
</evidence>
<organism evidence="1">
    <name type="scientific">hydrothermal vent metagenome</name>
    <dbReference type="NCBI Taxonomy" id="652676"/>
    <lineage>
        <taxon>unclassified sequences</taxon>
        <taxon>metagenomes</taxon>
        <taxon>ecological metagenomes</taxon>
    </lineage>
</organism>
<sequence length="184" mass="20421">MTTDKSVTPEEVIAFWFEAGPKKWFAASAVFDAAIGARFGATVDAAGAGRHDDWSQTPQGVLALVLLLDQFTRNINRGQAATWAHDARALAIAEAAIDRGFDMDLSPEQRRFLYMPFMHSEDRGAQARSVELGVRAEDEEHAKYARHHADIIERFGRFPHRNAIVGRTSTEDELAYLADDGFKG</sequence>
<proteinExistence type="predicted"/>
<dbReference type="EMBL" id="UOEM01000060">
    <property type="protein sequence ID" value="VAW13258.1"/>
    <property type="molecule type" value="Genomic_DNA"/>
</dbReference>
<dbReference type="InterPro" id="IPR010323">
    <property type="entry name" value="DUF924"/>
</dbReference>
<dbReference type="Gene3D" id="1.25.40.10">
    <property type="entry name" value="Tetratricopeptide repeat domain"/>
    <property type="match status" value="1"/>
</dbReference>
<dbReference type="InterPro" id="IPR011990">
    <property type="entry name" value="TPR-like_helical_dom_sf"/>
</dbReference>
<accession>A0A3B0T5K3</accession>
<reference evidence="1" key="1">
    <citation type="submission" date="2018-06" db="EMBL/GenBank/DDBJ databases">
        <authorList>
            <person name="Zhirakovskaya E."/>
        </authorList>
    </citation>
    <scope>NUCLEOTIDE SEQUENCE</scope>
</reference>
<name>A0A3B0T5K3_9ZZZZ</name>
<dbReference type="AlphaFoldDB" id="A0A3B0T5K3"/>
<protein>
    <recommendedName>
        <fullName evidence="2">Transmembrane protein</fullName>
    </recommendedName>
</protein>
<gene>
    <name evidence="1" type="ORF">MNBD_ALPHA09-847</name>
</gene>
<dbReference type="Pfam" id="PF06041">
    <property type="entry name" value="DUF924"/>
    <property type="match status" value="1"/>
</dbReference>
<dbReference type="SUPFAM" id="SSF48452">
    <property type="entry name" value="TPR-like"/>
    <property type="match status" value="1"/>
</dbReference>
<dbReference type="Gene3D" id="1.20.58.320">
    <property type="entry name" value="TPR-like"/>
    <property type="match status" value="1"/>
</dbReference>
<evidence type="ECO:0008006" key="2">
    <source>
        <dbReference type="Google" id="ProtNLM"/>
    </source>
</evidence>